<dbReference type="AlphaFoldDB" id="A0A4Y7T5Y5"/>
<dbReference type="Proteomes" id="UP000298030">
    <property type="component" value="Unassembled WGS sequence"/>
</dbReference>
<proteinExistence type="predicted"/>
<sequence length="294" mass="32481">MKGVSFVILRFPTPLLKLHPALKIVDNSQFYLGDICDDAASRFHEYSRRVRTIYLNDGENSGTQPISLAGFAWLGQQLQGSPLMPGLRNVRFSNPNRDSVHMGLLPLLLSPTTQSVSFEGRFLSADTFLSYTLSLVCRGAPALKRLSFSDVSYAADGRIWDHILAIASKLQLRSLAIAFPLNLTLPSTFLGQLGRRFDSLASISLDVHTPSHGTPGDLREGGLLPQLTALHLVNRCEAKLCQCYPTFLIRRATSIKFHSWAHIPDANAFSNAVEILSQCKSLRRVEIVTLIYGA</sequence>
<protein>
    <recommendedName>
        <fullName evidence="3">F-box domain-containing protein</fullName>
    </recommendedName>
</protein>
<reference evidence="1 2" key="1">
    <citation type="journal article" date="2019" name="Nat. Ecol. Evol.">
        <title>Megaphylogeny resolves global patterns of mushroom evolution.</title>
        <authorList>
            <person name="Varga T."/>
            <person name="Krizsan K."/>
            <person name="Foldi C."/>
            <person name="Dima B."/>
            <person name="Sanchez-Garcia M."/>
            <person name="Sanchez-Ramirez S."/>
            <person name="Szollosi G.J."/>
            <person name="Szarkandi J.G."/>
            <person name="Papp V."/>
            <person name="Albert L."/>
            <person name="Andreopoulos W."/>
            <person name="Angelini C."/>
            <person name="Antonin V."/>
            <person name="Barry K.W."/>
            <person name="Bougher N.L."/>
            <person name="Buchanan P."/>
            <person name="Buyck B."/>
            <person name="Bense V."/>
            <person name="Catcheside P."/>
            <person name="Chovatia M."/>
            <person name="Cooper J."/>
            <person name="Damon W."/>
            <person name="Desjardin D."/>
            <person name="Finy P."/>
            <person name="Geml J."/>
            <person name="Haridas S."/>
            <person name="Hughes K."/>
            <person name="Justo A."/>
            <person name="Karasinski D."/>
            <person name="Kautmanova I."/>
            <person name="Kiss B."/>
            <person name="Kocsube S."/>
            <person name="Kotiranta H."/>
            <person name="LaButti K.M."/>
            <person name="Lechner B.E."/>
            <person name="Liimatainen K."/>
            <person name="Lipzen A."/>
            <person name="Lukacs Z."/>
            <person name="Mihaltcheva S."/>
            <person name="Morgado L.N."/>
            <person name="Niskanen T."/>
            <person name="Noordeloos M.E."/>
            <person name="Ohm R.A."/>
            <person name="Ortiz-Santana B."/>
            <person name="Ovrebo C."/>
            <person name="Racz N."/>
            <person name="Riley R."/>
            <person name="Savchenko A."/>
            <person name="Shiryaev A."/>
            <person name="Soop K."/>
            <person name="Spirin V."/>
            <person name="Szebenyi C."/>
            <person name="Tomsovsky M."/>
            <person name="Tulloss R.E."/>
            <person name="Uehling J."/>
            <person name="Grigoriev I.V."/>
            <person name="Vagvolgyi C."/>
            <person name="Papp T."/>
            <person name="Martin F.M."/>
            <person name="Miettinen O."/>
            <person name="Hibbett D.S."/>
            <person name="Nagy L.G."/>
        </authorList>
    </citation>
    <scope>NUCLEOTIDE SEQUENCE [LARGE SCALE GENOMIC DNA]</scope>
    <source>
        <strain evidence="1 2">FP101781</strain>
    </source>
</reference>
<evidence type="ECO:0008006" key="3">
    <source>
        <dbReference type="Google" id="ProtNLM"/>
    </source>
</evidence>
<name>A0A4Y7T5Y5_COPMI</name>
<dbReference type="EMBL" id="QPFP01000029">
    <property type="protein sequence ID" value="TEB29012.1"/>
    <property type="molecule type" value="Genomic_DNA"/>
</dbReference>
<organism evidence="1 2">
    <name type="scientific">Coprinellus micaceus</name>
    <name type="common">Glistening ink-cap mushroom</name>
    <name type="synonym">Coprinus micaceus</name>
    <dbReference type="NCBI Taxonomy" id="71717"/>
    <lineage>
        <taxon>Eukaryota</taxon>
        <taxon>Fungi</taxon>
        <taxon>Dikarya</taxon>
        <taxon>Basidiomycota</taxon>
        <taxon>Agaricomycotina</taxon>
        <taxon>Agaricomycetes</taxon>
        <taxon>Agaricomycetidae</taxon>
        <taxon>Agaricales</taxon>
        <taxon>Agaricineae</taxon>
        <taxon>Psathyrellaceae</taxon>
        <taxon>Coprinellus</taxon>
    </lineage>
</organism>
<evidence type="ECO:0000313" key="1">
    <source>
        <dbReference type="EMBL" id="TEB29012.1"/>
    </source>
</evidence>
<dbReference type="STRING" id="71717.A0A4Y7T5Y5"/>
<keyword evidence="2" id="KW-1185">Reference proteome</keyword>
<gene>
    <name evidence="1" type="ORF">FA13DRAFT_685227</name>
</gene>
<evidence type="ECO:0000313" key="2">
    <source>
        <dbReference type="Proteomes" id="UP000298030"/>
    </source>
</evidence>
<comment type="caution">
    <text evidence="1">The sequence shown here is derived from an EMBL/GenBank/DDBJ whole genome shotgun (WGS) entry which is preliminary data.</text>
</comment>
<accession>A0A4Y7T5Y5</accession>